<name>B8HZP5_CYAP4</name>
<dbReference type="EMBL" id="CP001347">
    <property type="protein sequence ID" value="ACL47893.1"/>
    <property type="molecule type" value="Genomic_DNA"/>
</dbReference>
<dbReference type="GO" id="GO:0005737">
    <property type="term" value="C:cytoplasm"/>
    <property type="evidence" value="ECO:0007669"/>
    <property type="project" value="TreeGrafter"/>
</dbReference>
<dbReference type="KEGG" id="cyn:Cyan7425_5270"/>
<gene>
    <name evidence="2" type="ordered locus">Cyan7425_5270</name>
</gene>
<dbReference type="PROSITE" id="PS50011">
    <property type="entry name" value="PROTEIN_KINASE_DOM"/>
    <property type="match status" value="1"/>
</dbReference>
<dbReference type="InterPro" id="IPR008271">
    <property type="entry name" value="Ser/Thr_kinase_AS"/>
</dbReference>
<dbReference type="Gene3D" id="1.25.40.10">
    <property type="entry name" value="Tetratricopeptide repeat domain"/>
    <property type="match status" value="1"/>
</dbReference>
<dbReference type="SMART" id="SM00220">
    <property type="entry name" value="S_TKc"/>
    <property type="match status" value="1"/>
</dbReference>
<dbReference type="HOGENOM" id="CLU_560111_0_0_3"/>
<keyword evidence="2" id="KW-0418">Kinase</keyword>
<keyword evidence="2" id="KW-0614">Plasmid</keyword>
<dbReference type="Pfam" id="PF00069">
    <property type="entry name" value="Pkinase"/>
    <property type="match status" value="1"/>
</dbReference>
<dbReference type="OrthoDB" id="581647at2"/>
<evidence type="ECO:0000313" key="2">
    <source>
        <dbReference type="EMBL" id="ACL47893.1"/>
    </source>
</evidence>
<keyword evidence="2" id="KW-0808">Transferase</keyword>
<dbReference type="InterPro" id="IPR011990">
    <property type="entry name" value="TPR-like_helical_dom_sf"/>
</dbReference>
<proteinExistence type="predicted"/>
<dbReference type="GO" id="GO:0004674">
    <property type="term" value="F:protein serine/threonine kinase activity"/>
    <property type="evidence" value="ECO:0007669"/>
    <property type="project" value="UniProtKB-KW"/>
</dbReference>
<dbReference type="SUPFAM" id="SSF48452">
    <property type="entry name" value="TPR-like"/>
    <property type="match status" value="1"/>
</dbReference>
<dbReference type="AlphaFoldDB" id="B8HZP5"/>
<protein>
    <submittedName>
        <fullName evidence="2">Serine/threonine protein kinase</fullName>
    </submittedName>
</protein>
<feature type="domain" description="Protein kinase" evidence="1">
    <location>
        <begin position="20"/>
        <end position="286"/>
    </location>
</feature>
<dbReference type="InterPro" id="IPR000719">
    <property type="entry name" value="Prot_kinase_dom"/>
</dbReference>
<dbReference type="InterPro" id="IPR045269">
    <property type="entry name" value="Atg1-like"/>
</dbReference>
<dbReference type="SUPFAM" id="SSF56112">
    <property type="entry name" value="Protein kinase-like (PK-like)"/>
    <property type="match status" value="1"/>
</dbReference>
<organism evidence="2">
    <name type="scientific">Cyanothece sp. (strain PCC 7425 / ATCC 29141)</name>
    <dbReference type="NCBI Taxonomy" id="395961"/>
    <lineage>
        <taxon>Bacteria</taxon>
        <taxon>Bacillati</taxon>
        <taxon>Cyanobacteriota</taxon>
        <taxon>Cyanophyceae</taxon>
        <taxon>Gomontiellales</taxon>
        <taxon>Cyanothecaceae</taxon>
        <taxon>Cyanothece</taxon>
    </lineage>
</organism>
<dbReference type="InterPro" id="IPR011009">
    <property type="entry name" value="Kinase-like_dom_sf"/>
</dbReference>
<geneLocation type="plasmid" evidence="2">
    <name>pP742503</name>
</geneLocation>
<dbReference type="CDD" id="cd14014">
    <property type="entry name" value="STKc_PknB_like"/>
    <property type="match status" value="1"/>
</dbReference>
<evidence type="ECO:0000259" key="1">
    <source>
        <dbReference type="PROSITE" id="PS50011"/>
    </source>
</evidence>
<dbReference type="Gene3D" id="1.10.510.10">
    <property type="entry name" value="Transferase(Phosphotransferase) domain 1"/>
    <property type="match status" value="1"/>
</dbReference>
<accession>B8HZP5</accession>
<keyword evidence="2" id="KW-0723">Serine/threonine-protein kinase</keyword>
<dbReference type="GO" id="GO:0005524">
    <property type="term" value="F:ATP binding"/>
    <property type="evidence" value="ECO:0007669"/>
    <property type="project" value="InterPro"/>
</dbReference>
<dbReference type="PANTHER" id="PTHR24348">
    <property type="entry name" value="SERINE/THREONINE-PROTEIN KINASE UNC-51-RELATED"/>
    <property type="match status" value="1"/>
</dbReference>
<sequence length="496" mass="56827">MSRQNPFFLLRADRRLGNRYELLECLGDGSYGWVWRAQRLEDNEIVAVKIPKEQGAKNEDLAEGERLLGAEPHPNIIGLFWMGRVPPEKEWYAIEMEYFPSQTLAQLIERDDPQFLDSKNQAFLASYERVLSIYQQILAGIEHLHKLGMSHGDIKPQNILISGDLIKLTDFGCSTLPEEMYARTRQNGGTILYSAPEVVGSSWRGRSSQELFKADIYSLGVLLYYLVTARLPHDTLSQVARHTPFPRPREINSSIAPSLEDFILHCLALAPEERWNSVEDMVTAFGQVRRCQLGYNPIRPLPIKDRPSEDWSSQVVRLIEDKEYRQAEHVAAREFERSGDLHAFLLMLKSAYKDNRYFDCLQILESHSEALLGESSLLRDLRRIALATYIETRQIRQAEEIVEKCLADDSTSPEVLMIKASLLGLQAKYEEASRILLALNRQYPGKPSILKRLVLVFEQLRDTGKTTAFLRAYLKVCPESTWALQKVEHLYTIGVK</sequence>
<dbReference type="PROSITE" id="PS00108">
    <property type="entry name" value="PROTEIN_KINASE_ST"/>
    <property type="match status" value="1"/>
</dbReference>
<reference evidence="2" key="1">
    <citation type="submission" date="2009-01" db="EMBL/GenBank/DDBJ databases">
        <title>Complete sequence of plasmid3 Cyanothece sp. PCC 7425.</title>
        <authorList>
            <consortium name="US DOE Joint Genome Institute"/>
            <person name="Lucas S."/>
            <person name="Copeland A."/>
            <person name="Lapidus A."/>
            <person name="Glavina del Rio T."/>
            <person name="Dalin E."/>
            <person name="Tice H."/>
            <person name="Bruce D."/>
            <person name="Goodwin L."/>
            <person name="Pitluck S."/>
            <person name="Sims D."/>
            <person name="Meineke L."/>
            <person name="Brettin T."/>
            <person name="Detter J.C."/>
            <person name="Han C."/>
            <person name="Larimer F."/>
            <person name="Land M."/>
            <person name="Hauser L."/>
            <person name="Kyrpides N."/>
            <person name="Ovchinnikova G."/>
            <person name="Liberton M."/>
            <person name="Stoeckel J."/>
            <person name="Banerjee A."/>
            <person name="Singh A."/>
            <person name="Page L."/>
            <person name="Sato H."/>
            <person name="Zhao L."/>
            <person name="Sherman L."/>
            <person name="Pakrasi H."/>
            <person name="Richardson P."/>
        </authorList>
    </citation>
    <scope>NUCLEOTIDE SEQUENCE</scope>
    <source>
        <strain evidence="2">PCC 7425</strain>
        <plasmid evidence="2">pP742503</plasmid>
    </source>
</reference>
<dbReference type="Gene3D" id="3.30.200.20">
    <property type="entry name" value="Phosphorylase Kinase, domain 1"/>
    <property type="match status" value="1"/>
</dbReference>